<evidence type="ECO:0008006" key="3">
    <source>
        <dbReference type="Google" id="ProtNLM"/>
    </source>
</evidence>
<evidence type="ECO:0000313" key="1">
    <source>
        <dbReference type="EMBL" id="SHI13540.1"/>
    </source>
</evidence>
<dbReference type="AlphaFoldDB" id="A0A1M5YNL4"/>
<proteinExistence type="predicted"/>
<dbReference type="OrthoDB" id="7846470at2"/>
<reference evidence="1 2" key="1">
    <citation type="submission" date="2016-11" db="EMBL/GenBank/DDBJ databases">
        <authorList>
            <person name="Jaros S."/>
            <person name="Januszkiewicz K."/>
            <person name="Wedrychowicz H."/>
        </authorList>
    </citation>
    <scope>NUCLEOTIDE SEQUENCE [LARGE SCALE GENOMIC DNA]</scope>
    <source>
        <strain evidence="1 2">GAS138</strain>
    </source>
</reference>
<dbReference type="RefSeq" id="WP_079606559.1">
    <property type="nucleotide sequence ID" value="NZ_LT670817.1"/>
</dbReference>
<sequence>MESSPIKSPSLLSDAHLRAIGAIIVNWSGIEMQMEVAILGLYEINPDRGLVLTSNISFPNRLTLLRILSMRGAIKDETLAEECKAILGRIEGAYSLRNTAAHGVWGAGDTTNTAKRMAIRVRGNRLRTTSDQVTADELEASALQILRLKIDFSNLLAKLQFLPASSPSQD</sequence>
<dbReference type="EMBL" id="LT670817">
    <property type="protein sequence ID" value="SHI13540.1"/>
    <property type="molecule type" value="Genomic_DNA"/>
</dbReference>
<evidence type="ECO:0000313" key="2">
    <source>
        <dbReference type="Proteomes" id="UP000189796"/>
    </source>
</evidence>
<organism evidence="1 2">
    <name type="scientific">Bradyrhizobium erythrophlei</name>
    <dbReference type="NCBI Taxonomy" id="1437360"/>
    <lineage>
        <taxon>Bacteria</taxon>
        <taxon>Pseudomonadati</taxon>
        <taxon>Pseudomonadota</taxon>
        <taxon>Alphaproteobacteria</taxon>
        <taxon>Hyphomicrobiales</taxon>
        <taxon>Nitrobacteraceae</taxon>
        <taxon>Bradyrhizobium</taxon>
    </lineage>
</organism>
<accession>A0A1M5YNL4</accession>
<dbReference type="Proteomes" id="UP000189796">
    <property type="component" value="Chromosome I"/>
</dbReference>
<name>A0A1M5YNL4_9BRAD</name>
<gene>
    <name evidence="1" type="ORF">SAMN05443248_8557</name>
</gene>
<protein>
    <recommendedName>
        <fullName evidence="3">RiboL-PSP-HEPN domain-containing protein</fullName>
    </recommendedName>
</protein>